<evidence type="ECO:0000313" key="1">
    <source>
        <dbReference type="EMBL" id="SDY48033.1"/>
    </source>
</evidence>
<gene>
    <name evidence="1" type="ORF">SAMN05444004_101542</name>
</gene>
<keyword evidence="2" id="KW-1185">Reference proteome</keyword>
<dbReference type="Proteomes" id="UP000198914">
    <property type="component" value="Unassembled WGS sequence"/>
</dbReference>
<name>A0A1H3K7C3_9RHOB</name>
<protein>
    <submittedName>
        <fullName evidence="1">Uncharacterized protein</fullName>
    </submittedName>
</protein>
<evidence type="ECO:0000313" key="2">
    <source>
        <dbReference type="Proteomes" id="UP000198914"/>
    </source>
</evidence>
<dbReference type="EMBL" id="FNPX01000001">
    <property type="protein sequence ID" value="SDY48033.1"/>
    <property type="molecule type" value="Genomic_DNA"/>
</dbReference>
<dbReference type="AlphaFoldDB" id="A0A1H3K7C3"/>
<accession>A0A1H3K7C3</accession>
<dbReference type="STRING" id="1244108.SAMN05444004_101542"/>
<sequence length="114" mass="12693">MRGLILFDDLFEPDDILLARAADWAMGLQAFDKVPSEVLTLPWSKSGDLARQLFAVGLIAFNRYQEVCVLQRQGLCVQVPKLYLLEPRDGGGFHRIPVHDGVPQKADAIMRGDA</sequence>
<reference evidence="2" key="1">
    <citation type="submission" date="2016-10" db="EMBL/GenBank/DDBJ databases">
        <authorList>
            <person name="Varghese N."/>
            <person name="Submissions S."/>
        </authorList>
    </citation>
    <scope>NUCLEOTIDE SEQUENCE [LARGE SCALE GENOMIC DNA]</scope>
    <source>
        <strain evidence="2">DSM 100420</strain>
    </source>
</reference>
<dbReference type="RefSeq" id="WP_092641876.1">
    <property type="nucleotide sequence ID" value="NZ_FNPX01000001.1"/>
</dbReference>
<proteinExistence type="predicted"/>
<organism evidence="1 2">
    <name type="scientific">Jannaschia faecimaris</name>
    <dbReference type="NCBI Taxonomy" id="1244108"/>
    <lineage>
        <taxon>Bacteria</taxon>
        <taxon>Pseudomonadati</taxon>
        <taxon>Pseudomonadota</taxon>
        <taxon>Alphaproteobacteria</taxon>
        <taxon>Rhodobacterales</taxon>
        <taxon>Roseobacteraceae</taxon>
        <taxon>Jannaschia</taxon>
    </lineage>
</organism>